<evidence type="ECO:0000259" key="10">
    <source>
        <dbReference type="Pfam" id="PF05649"/>
    </source>
</evidence>
<dbReference type="Pfam" id="PF01431">
    <property type="entry name" value="Peptidase_M13"/>
    <property type="match status" value="1"/>
</dbReference>
<organism evidence="11 12">
    <name type="scientific">Ignelater luminosus</name>
    <name type="common">Cucubano</name>
    <name type="synonym">Pyrophorus luminosus</name>
    <dbReference type="NCBI Taxonomy" id="2038154"/>
    <lineage>
        <taxon>Eukaryota</taxon>
        <taxon>Metazoa</taxon>
        <taxon>Ecdysozoa</taxon>
        <taxon>Arthropoda</taxon>
        <taxon>Hexapoda</taxon>
        <taxon>Insecta</taxon>
        <taxon>Pterygota</taxon>
        <taxon>Neoptera</taxon>
        <taxon>Endopterygota</taxon>
        <taxon>Coleoptera</taxon>
        <taxon>Polyphaga</taxon>
        <taxon>Elateriformia</taxon>
        <taxon>Elateroidea</taxon>
        <taxon>Elateridae</taxon>
        <taxon>Agrypninae</taxon>
        <taxon>Pyrophorini</taxon>
        <taxon>Ignelater</taxon>
    </lineage>
</organism>
<evidence type="ECO:0000259" key="9">
    <source>
        <dbReference type="Pfam" id="PF01431"/>
    </source>
</evidence>
<dbReference type="GO" id="GO:0004222">
    <property type="term" value="F:metalloendopeptidase activity"/>
    <property type="evidence" value="ECO:0007669"/>
    <property type="project" value="InterPro"/>
</dbReference>
<dbReference type="Pfam" id="PF05649">
    <property type="entry name" value="Peptidase_M13_N"/>
    <property type="match status" value="1"/>
</dbReference>
<dbReference type="InterPro" id="IPR024079">
    <property type="entry name" value="MetalloPept_cat_dom_sf"/>
</dbReference>
<evidence type="ECO:0000256" key="5">
    <source>
        <dbReference type="ARBA" id="ARBA00022723"/>
    </source>
</evidence>
<dbReference type="Gene3D" id="1.10.1380.10">
    <property type="entry name" value="Neutral endopeptidase , domain2"/>
    <property type="match status" value="1"/>
</dbReference>
<comment type="similarity">
    <text evidence="3">Belongs to the peptidase M13 family.</text>
</comment>
<gene>
    <name evidence="11" type="ORF">ILUMI_21606</name>
</gene>
<dbReference type="InterPro" id="IPR018497">
    <property type="entry name" value="Peptidase_M13_C"/>
</dbReference>
<dbReference type="OrthoDB" id="6770725at2759"/>
<sequence length="612" mass="71866">MPILTTRNQYYGPFTRLIEEAKATIEEMYNEPIRNDDHDLVKVQKAMYRACLNESAISNVALDTILQVLKEVGGWPVVEGNAWDGSKFDWLNATYKLRELGYFYSSFLELDLVEDPKDRKRYIFRVSIPEVRDIYSMWFDSDEKGGFMADVVRVFGAQVPYDVRHMGAMHQFLEDLQWHRKEMLQNGNTMYRDSIGEFQRKETTIDWHNFISTIAGPYVKITKNDFVLFPSKRDVDAWLGLLMRTPKVTLANYMMWRVVEEAFPYLTEELRKGRVKPRLMVGLNGYSETRSEFCINQIGNNFSPNPIEVMYVRKYLSKGKRNEIEKLVDSMMIELLEIVRNLEWMSSDDKRSTIDRIMDVNIVVGAFGNYFDDEIFQNMKFDLDQQVNFLKMVAQARKMNLDRMYSLEDKSADKIRPEWENVLVVTLEYYEDSNEIYIPASIAQSPIFNENRPNYLNYANMGIALKYFFLRILGSLYQWSDQTEEAFDKKRECLIYEAKAENTTIPNRMVDGLLAHNLALKVSYTAYKKWAENTEEGRLSVTEFTPEELFWLSSGYLYCQYTTPFFINHLDDKTAEGFIFTVKEVINNNPILKEDFHCSELQVNSKNKCKIF</sequence>
<keyword evidence="6" id="KW-0378">Hydrolase</keyword>
<evidence type="ECO:0000313" key="12">
    <source>
        <dbReference type="Proteomes" id="UP000801492"/>
    </source>
</evidence>
<keyword evidence="4" id="KW-0645">Protease</keyword>
<dbReference type="Gene3D" id="3.40.390.10">
    <property type="entry name" value="Collagenase (Catalytic Domain)"/>
    <property type="match status" value="1"/>
</dbReference>
<protein>
    <submittedName>
        <fullName evidence="11">Uncharacterized protein</fullName>
    </submittedName>
</protein>
<keyword evidence="7" id="KW-0862">Zinc</keyword>
<dbReference type="InterPro" id="IPR042089">
    <property type="entry name" value="Peptidase_M13_dom_2"/>
</dbReference>
<name>A0A8K0CFY7_IGNLU</name>
<evidence type="ECO:0000256" key="4">
    <source>
        <dbReference type="ARBA" id="ARBA00022670"/>
    </source>
</evidence>
<evidence type="ECO:0000256" key="6">
    <source>
        <dbReference type="ARBA" id="ARBA00022801"/>
    </source>
</evidence>
<dbReference type="PROSITE" id="PS51885">
    <property type="entry name" value="NEPRILYSIN"/>
    <property type="match status" value="1"/>
</dbReference>
<dbReference type="GO" id="GO:0005886">
    <property type="term" value="C:plasma membrane"/>
    <property type="evidence" value="ECO:0007669"/>
    <property type="project" value="UniProtKB-SubCell"/>
</dbReference>
<dbReference type="InterPro" id="IPR008753">
    <property type="entry name" value="Peptidase_M13_N"/>
</dbReference>
<comment type="cofactor">
    <cofactor evidence="1">
        <name>Zn(2+)</name>
        <dbReference type="ChEBI" id="CHEBI:29105"/>
    </cofactor>
</comment>
<evidence type="ECO:0000256" key="1">
    <source>
        <dbReference type="ARBA" id="ARBA00001947"/>
    </source>
</evidence>
<proteinExistence type="inferred from homology"/>
<evidence type="ECO:0000256" key="3">
    <source>
        <dbReference type="ARBA" id="ARBA00007357"/>
    </source>
</evidence>
<evidence type="ECO:0000313" key="11">
    <source>
        <dbReference type="EMBL" id="KAF2884567.1"/>
    </source>
</evidence>
<dbReference type="AlphaFoldDB" id="A0A8K0CFY7"/>
<reference evidence="11" key="1">
    <citation type="submission" date="2019-08" db="EMBL/GenBank/DDBJ databases">
        <title>The genome of the North American firefly Photinus pyralis.</title>
        <authorList>
            <consortium name="Photinus pyralis genome working group"/>
            <person name="Fallon T.R."/>
            <person name="Sander Lower S.E."/>
            <person name="Weng J.-K."/>
        </authorList>
    </citation>
    <scope>NUCLEOTIDE SEQUENCE</scope>
    <source>
        <strain evidence="11">TRF0915ILg1</strain>
        <tissue evidence="11">Whole body</tissue>
    </source>
</reference>
<evidence type="ECO:0000256" key="2">
    <source>
        <dbReference type="ARBA" id="ARBA00004401"/>
    </source>
</evidence>
<keyword evidence="8" id="KW-0482">Metalloprotease</keyword>
<evidence type="ECO:0000256" key="8">
    <source>
        <dbReference type="ARBA" id="ARBA00023049"/>
    </source>
</evidence>
<feature type="domain" description="Peptidase M13 N-terminal" evidence="10">
    <location>
        <begin position="9"/>
        <end position="365"/>
    </location>
</feature>
<dbReference type="InterPro" id="IPR000718">
    <property type="entry name" value="Peptidase_M13"/>
</dbReference>
<dbReference type="EMBL" id="VTPC01090156">
    <property type="protein sequence ID" value="KAF2884567.1"/>
    <property type="molecule type" value="Genomic_DNA"/>
</dbReference>
<dbReference type="Proteomes" id="UP000801492">
    <property type="component" value="Unassembled WGS sequence"/>
</dbReference>
<keyword evidence="5" id="KW-0479">Metal-binding</keyword>
<evidence type="ECO:0000256" key="7">
    <source>
        <dbReference type="ARBA" id="ARBA00022833"/>
    </source>
</evidence>
<comment type="subcellular location">
    <subcellularLocation>
        <location evidence="2">Cell membrane</location>
        <topology evidence="2">Single-pass type II membrane protein</topology>
    </subcellularLocation>
</comment>
<feature type="domain" description="Peptidase M13 C-terminal" evidence="9">
    <location>
        <begin position="429"/>
        <end position="601"/>
    </location>
</feature>
<dbReference type="SUPFAM" id="SSF55486">
    <property type="entry name" value="Metalloproteases ('zincins'), catalytic domain"/>
    <property type="match status" value="1"/>
</dbReference>
<comment type="caution">
    <text evidence="11">The sequence shown here is derived from an EMBL/GenBank/DDBJ whole genome shotgun (WGS) entry which is preliminary data.</text>
</comment>
<dbReference type="GO" id="GO:0046872">
    <property type="term" value="F:metal ion binding"/>
    <property type="evidence" value="ECO:0007669"/>
    <property type="project" value="UniProtKB-KW"/>
</dbReference>
<dbReference type="PANTHER" id="PTHR11733:SF240">
    <property type="entry name" value="GH14155P-RELATED"/>
    <property type="match status" value="1"/>
</dbReference>
<keyword evidence="12" id="KW-1185">Reference proteome</keyword>
<dbReference type="GO" id="GO:0016485">
    <property type="term" value="P:protein processing"/>
    <property type="evidence" value="ECO:0007669"/>
    <property type="project" value="TreeGrafter"/>
</dbReference>
<dbReference type="PANTHER" id="PTHR11733">
    <property type="entry name" value="ZINC METALLOPROTEASE FAMILY M13 NEPRILYSIN-RELATED"/>
    <property type="match status" value="1"/>
</dbReference>
<accession>A0A8K0CFY7</accession>